<protein>
    <submittedName>
        <fullName evidence="2">Uncharacterized protein</fullName>
    </submittedName>
</protein>
<reference evidence="2" key="1">
    <citation type="submission" date="2012-12" db="EMBL/GenBank/DDBJ databases">
        <authorList>
            <person name="Pethick F.E."/>
            <person name="MacFadyen A.C."/>
            <person name="Tang Z."/>
            <person name="Sangal V."/>
            <person name="Tze-Tze L."/>
            <person name="Chu J."/>
            <person name="Guo M."/>
            <person name="Kirby R."/>
            <person name="Hoskisson P.A."/>
            <person name="Herron P.R."/>
            <person name="Hunter I.S."/>
        </authorList>
    </citation>
    <scope>NUCLEOTIDE SEQUENCE</scope>
    <source>
        <strain evidence="2">ATCC 10970</strain>
    </source>
</reference>
<dbReference type="Proteomes" id="UP000011074">
    <property type="component" value="Chromosome"/>
</dbReference>
<gene>
    <name evidence="2" type="ORF">SRIM_037685</name>
</gene>
<organism evidence="2 3">
    <name type="scientific">Streptomyces rimosus subsp. rimosus (strain ATCC 10970 / DSM 40260 / JCM 4667 / NRRL 2234)</name>
    <dbReference type="NCBI Taxonomy" id="1265868"/>
    <lineage>
        <taxon>Bacteria</taxon>
        <taxon>Bacillati</taxon>
        <taxon>Actinomycetota</taxon>
        <taxon>Actinomycetes</taxon>
        <taxon>Kitasatosporales</taxon>
        <taxon>Streptomycetaceae</taxon>
        <taxon>Streptomyces</taxon>
    </lineage>
</organism>
<sequence>MGTTTDKRVTATVRTGLPIRCLLAFAILADALPVLADQQAARVGPAAIGREPLAAQADGPALRASRWPRIRSRAARSIAICAGRSPKTLVWV</sequence>
<dbReference type="EMBL" id="CP048261">
    <property type="protein sequence ID" value="QST85107.1"/>
    <property type="molecule type" value="Genomic_DNA"/>
</dbReference>
<dbReference type="AlphaFoldDB" id="A0A8A1UXH6"/>
<keyword evidence="1" id="KW-0732">Signal</keyword>
<reference evidence="2" key="3">
    <citation type="journal article" date="2021" name="bioRxiv">
        <title>Bilateral symmetry of linear streptomycete chromosomes.</title>
        <authorList>
            <person name="Algora-Gallardo L."/>
            <person name="Schniete J.K."/>
            <person name="Mark D.R."/>
            <person name="Hunter I.S."/>
            <person name="Herron P.R."/>
        </authorList>
    </citation>
    <scope>NUCLEOTIDE SEQUENCE</scope>
    <source>
        <strain evidence="2">ATCC 10970</strain>
    </source>
</reference>
<feature type="chain" id="PRO_5038362055" evidence="1">
    <location>
        <begin position="37"/>
        <end position="92"/>
    </location>
</feature>
<evidence type="ECO:0000313" key="2">
    <source>
        <dbReference type="EMBL" id="QST85107.1"/>
    </source>
</evidence>
<name>A0A8A1UXH6_STRR1</name>
<dbReference type="GeneID" id="66859841"/>
<reference evidence="2" key="2">
    <citation type="submission" date="2020-01" db="EMBL/GenBank/DDBJ databases">
        <authorList>
            <person name="Algora L."/>
            <person name="Schniete J.K."/>
            <person name="MacFadyen A."/>
            <person name="Hoskisson P.A."/>
            <person name="Hunter I.S."/>
            <person name="Herron P.R."/>
        </authorList>
    </citation>
    <scope>NUCLEOTIDE SEQUENCE</scope>
    <source>
        <strain evidence="2">ATCC 10970</strain>
    </source>
</reference>
<evidence type="ECO:0000313" key="3">
    <source>
        <dbReference type="Proteomes" id="UP000011074"/>
    </source>
</evidence>
<proteinExistence type="predicted"/>
<feature type="signal peptide" evidence="1">
    <location>
        <begin position="1"/>
        <end position="36"/>
    </location>
</feature>
<accession>A0A8A1UXH6</accession>
<evidence type="ECO:0000256" key="1">
    <source>
        <dbReference type="SAM" id="SignalP"/>
    </source>
</evidence>
<dbReference type="RefSeq" id="WP_129820861.1">
    <property type="nucleotide sequence ID" value="NZ_CP048261.1"/>
</dbReference>